<dbReference type="Proteomes" id="UP000076154">
    <property type="component" value="Unassembled WGS sequence"/>
</dbReference>
<keyword evidence="3" id="KW-1185">Reference proteome</keyword>
<organism evidence="2 3">
    <name type="scientific">Hypsizygus marmoreus</name>
    <name type="common">White beech mushroom</name>
    <name type="synonym">Agaricus marmoreus</name>
    <dbReference type="NCBI Taxonomy" id="39966"/>
    <lineage>
        <taxon>Eukaryota</taxon>
        <taxon>Fungi</taxon>
        <taxon>Dikarya</taxon>
        <taxon>Basidiomycota</taxon>
        <taxon>Agaricomycotina</taxon>
        <taxon>Agaricomycetes</taxon>
        <taxon>Agaricomycetidae</taxon>
        <taxon>Agaricales</taxon>
        <taxon>Tricholomatineae</taxon>
        <taxon>Lyophyllaceae</taxon>
        <taxon>Hypsizygus</taxon>
    </lineage>
</organism>
<gene>
    <name evidence="2" type="ORF">Hypma_002311</name>
</gene>
<evidence type="ECO:0000313" key="3">
    <source>
        <dbReference type="Proteomes" id="UP000076154"/>
    </source>
</evidence>
<dbReference type="InParanoid" id="A0A369K320"/>
<evidence type="ECO:0000313" key="2">
    <source>
        <dbReference type="EMBL" id="RDB27972.1"/>
    </source>
</evidence>
<feature type="compositionally biased region" description="Basic and acidic residues" evidence="1">
    <location>
        <begin position="14"/>
        <end position="27"/>
    </location>
</feature>
<name>A0A369K320_HYPMA</name>
<protein>
    <submittedName>
        <fullName evidence="2">Uncharacterized protein</fullName>
    </submittedName>
</protein>
<dbReference type="EMBL" id="LUEZ02000013">
    <property type="protein sequence ID" value="RDB27972.1"/>
    <property type="molecule type" value="Genomic_DNA"/>
</dbReference>
<feature type="region of interest" description="Disordered" evidence="1">
    <location>
        <begin position="1"/>
        <end position="27"/>
    </location>
</feature>
<sequence>MSNVYTTPDVMSAPKEENVSPEGRPETKTTLMIPAFASAHVVESRHEFTVAFAKYMKFICIIQTRGRTRDEY</sequence>
<comment type="caution">
    <text evidence="2">The sequence shown here is derived from an EMBL/GenBank/DDBJ whole genome shotgun (WGS) entry which is preliminary data.</text>
</comment>
<proteinExistence type="predicted"/>
<accession>A0A369K320</accession>
<dbReference type="AlphaFoldDB" id="A0A369K320"/>
<reference evidence="2" key="1">
    <citation type="submission" date="2018-04" db="EMBL/GenBank/DDBJ databases">
        <title>Whole genome sequencing of Hypsizygus marmoreus.</title>
        <authorList>
            <person name="Choi I.-G."/>
            <person name="Min B."/>
            <person name="Kim J.-G."/>
            <person name="Kim S."/>
            <person name="Oh Y.-L."/>
            <person name="Kong W.-S."/>
            <person name="Park H."/>
            <person name="Jeong J."/>
            <person name="Song E.-S."/>
        </authorList>
    </citation>
    <scope>NUCLEOTIDE SEQUENCE [LARGE SCALE GENOMIC DNA]</scope>
    <source>
        <strain evidence="2">51987-8</strain>
    </source>
</reference>
<evidence type="ECO:0000256" key="1">
    <source>
        <dbReference type="SAM" id="MobiDB-lite"/>
    </source>
</evidence>